<dbReference type="AlphaFoldDB" id="A0A1J5TFW2"/>
<gene>
    <name evidence="2" type="ORF">BEU03_00095</name>
</gene>
<name>A0A1J5TFW2_9ARCH</name>
<evidence type="ECO:0000313" key="2">
    <source>
        <dbReference type="EMBL" id="OIR15245.1"/>
    </source>
</evidence>
<accession>A0A1J5TFW2</accession>
<comment type="caution">
    <text evidence="2">The sequence shown here is derived from an EMBL/GenBank/DDBJ whole genome shotgun (WGS) entry which is preliminary data.</text>
</comment>
<dbReference type="EMBL" id="MIYV01000001">
    <property type="protein sequence ID" value="OIR15245.1"/>
    <property type="molecule type" value="Genomic_DNA"/>
</dbReference>
<protein>
    <submittedName>
        <fullName evidence="2">Uncharacterized protein</fullName>
    </submittedName>
</protein>
<keyword evidence="1" id="KW-0472">Membrane</keyword>
<keyword evidence="1" id="KW-0812">Transmembrane</keyword>
<reference evidence="2 3" key="1">
    <citation type="submission" date="2016-08" db="EMBL/GenBank/DDBJ databases">
        <title>New Insights into Marine Group III Euryarchaeota, from dark to light.</title>
        <authorList>
            <person name="Haro-Moreno J.M."/>
            <person name="Rodriguez-Valera F."/>
            <person name="Lopez-Garcia P."/>
            <person name="Moreira D."/>
            <person name="Martin-Cuadrado A.B."/>
        </authorList>
    </citation>
    <scope>NUCLEOTIDE SEQUENCE [LARGE SCALE GENOMIC DNA]</scope>
    <source>
        <strain evidence="2">CG-Epi6</strain>
    </source>
</reference>
<evidence type="ECO:0000256" key="1">
    <source>
        <dbReference type="SAM" id="Phobius"/>
    </source>
</evidence>
<evidence type="ECO:0000313" key="3">
    <source>
        <dbReference type="Proteomes" id="UP000183403"/>
    </source>
</evidence>
<dbReference type="Proteomes" id="UP000183403">
    <property type="component" value="Unassembled WGS sequence"/>
</dbReference>
<proteinExistence type="predicted"/>
<keyword evidence="1" id="KW-1133">Transmembrane helix</keyword>
<sequence>MNVLQKSLLAIIAITLLLPISEAEDKIYRVEGLPSDLHYSTGSSYEIILTANDYASISEVNISVTNGSLSSTNSFEADVHNLILESSEEGWTFFWKAPSQSFSLGEGNSLMVIVFTDLEGDVWASYESMLRSPEIVSHSTSNVPDWANSLAWVGVSITVLCTVAGSYVLRRDKLKK</sequence>
<organism evidence="2 3">
    <name type="scientific">Marine Group III euryarchaeote CG-Epi6</name>
    <dbReference type="NCBI Taxonomy" id="1889000"/>
    <lineage>
        <taxon>Archaea</taxon>
        <taxon>Methanobacteriati</taxon>
        <taxon>Thermoplasmatota</taxon>
        <taxon>Thermoplasmata</taxon>
        <taxon>Candidatus Thermoprofundales</taxon>
    </lineage>
</organism>
<feature type="transmembrane region" description="Helical" evidence="1">
    <location>
        <begin position="149"/>
        <end position="169"/>
    </location>
</feature>